<dbReference type="HOGENOM" id="CLU_3259009_0_0_10"/>
<evidence type="ECO:0000313" key="2">
    <source>
        <dbReference type="Proteomes" id="UP000005436"/>
    </source>
</evidence>
<dbReference type="KEGG" id="tfo:BFO_3054"/>
<gene>
    <name evidence="1" type="ordered locus">BFO_3054</name>
</gene>
<dbReference type="AlphaFoldDB" id="G8UQ96"/>
<proteinExistence type="predicted"/>
<dbReference type="STRING" id="203275.BFO_3054"/>
<dbReference type="PATRIC" id="fig|203275.8.peg.2631"/>
<reference evidence="2" key="1">
    <citation type="submission" date="2011-12" db="EMBL/GenBank/DDBJ databases">
        <title>Complete sequence of Tannerella forsythia ATCC 43037.</title>
        <authorList>
            <person name="Dewhirst F."/>
            <person name="Tanner A."/>
            <person name="Izard J."/>
            <person name="Brinkac L."/>
            <person name="Durkin A.S."/>
            <person name="Hostetler J."/>
            <person name="Shetty J."/>
            <person name="Torralba M."/>
            <person name="Gill S."/>
            <person name="Nelson K."/>
        </authorList>
    </citation>
    <scope>NUCLEOTIDE SEQUENCE [LARGE SCALE GENOMIC DNA]</scope>
    <source>
        <strain evidence="2">ATCC 43037 / JCM 10827 / CCUG 33226 / KCTC 5666 / FDC 338</strain>
    </source>
</reference>
<organism evidence="1 2">
    <name type="scientific">Tannerella forsythia (strain ATCC 43037 / JCM 10827 / CCUG 21028 A / KCTC 5666 / FDC 338)</name>
    <name type="common">Bacteroides forsythus</name>
    <dbReference type="NCBI Taxonomy" id="203275"/>
    <lineage>
        <taxon>Bacteria</taxon>
        <taxon>Pseudomonadati</taxon>
        <taxon>Bacteroidota</taxon>
        <taxon>Bacteroidia</taxon>
        <taxon>Bacteroidales</taxon>
        <taxon>Tannerellaceae</taxon>
        <taxon>Tannerella</taxon>
    </lineage>
</organism>
<dbReference type="EMBL" id="CP003191">
    <property type="protein sequence ID" value="AEW20861.1"/>
    <property type="molecule type" value="Genomic_DNA"/>
</dbReference>
<dbReference type="Proteomes" id="UP000005436">
    <property type="component" value="Chromosome"/>
</dbReference>
<name>G8UQ96_TANFA</name>
<sequence>MLEKRSLPIACSGFDFYGLIDKNLGFFIYVCIELTKKEKKCR</sequence>
<accession>G8UQ96</accession>
<evidence type="ECO:0000313" key="1">
    <source>
        <dbReference type="EMBL" id="AEW20861.1"/>
    </source>
</evidence>
<keyword evidence="2" id="KW-1185">Reference proteome</keyword>
<protein>
    <submittedName>
        <fullName evidence="1">Uncharacterized protein</fullName>
    </submittedName>
</protein>